<dbReference type="InterPro" id="IPR001590">
    <property type="entry name" value="Peptidase_M12B"/>
</dbReference>
<dbReference type="SUPFAM" id="SSF55486">
    <property type="entry name" value="Metalloproteases ('zincins'), catalytic domain"/>
    <property type="match status" value="1"/>
</dbReference>
<proteinExistence type="predicted"/>
<accession>A0A2J8N7K0</accession>
<reference evidence="5 6" key="1">
    <citation type="submission" date="2017-12" db="EMBL/GenBank/DDBJ databases">
        <title>High-resolution comparative analysis of great ape genomes.</title>
        <authorList>
            <person name="Pollen A."/>
            <person name="Hastie A."/>
            <person name="Hormozdiari F."/>
            <person name="Dougherty M."/>
            <person name="Liu R."/>
            <person name="Chaisson M."/>
            <person name="Hoppe E."/>
            <person name="Hill C."/>
            <person name="Pang A."/>
            <person name="Hillier L."/>
            <person name="Baker C."/>
            <person name="Armstrong J."/>
            <person name="Shendure J."/>
            <person name="Paten B."/>
            <person name="Wilson R."/>
            <person name="Chao H."/>
            <person name="Schneider V."/>
            <person name="Ventura M."/>
            <person name="Kronenberg Z."/>
            <person name="Murali S."/>
            <person name="Gordon D."/>
            <person name="Cantsilieris S."/>
            <person name="Munson K."/>
            <person name="Nelson B."/>
            <person name="Raja A."/>
            <person name="Underwood J."/>
            <person name="Diekhans M."/>
            <person name="Fiddes I."/>
            <person name="Haussler D."/>
            <person name="Eichler E."/>
        </authorList>
    </citation>
    <scope>NUCLEOTIDE SEQUENCE [LARGE SCALE GENOMIC DNA]</scope>
    <source>
        <strain evidence="5">Yerkes chimp pedigree #C0471</strain>
    </source>
</reference>
<gene>
    <name evidence="5" type="ORF">CK820_G0013087</name>
</gene>
<dbReference type="InterPro" id="IPR034027">
    <property type="entry name" value="Reprolysin_adamalysin"/>
</dbReference>
<comment type="caution">
    <text evidence="5">The sequence shown here is derived from an EMBL/GenBank/DDBJ whole genome shotgun (WGS) entry which is preliminary data.</text>
</comment>
<dbReference type="AlphaFoldDB" id="A0A2J8N7K0"/>
<evidence type="ECO:0000256" key="3">
    <source>
        <dbReference type="SAM" id="MobiDB-lite"/>
    </source>
</evidence>
<dbReference type="CDD" id="cd04269">
    <property type="entry name" value="ZnMc_adamalysin_II_like"/>
    <property type="match status" value="1"/>
</dbReference>
<feature type="region of interest" description="Disordered" evidence="3">
    <location>
        <begin position="1"/>
        <end position="32"/>
    </location>
</feature>
<evidence type="ECO:0000256" key="1">
    <source>
        <dbReference type="ARBA" id="ARBA00023157"/>
    </source>
</evidence>
<evidence type="ECO:0000313" key="6">
    <source>
        <dbReference type="Proteomes" id="UP000236370"/>
    </source>
</evidence>
<dbReference type="Pfam" id="PF01421">
    <property type="entry name" value="Reprolysin"/>
    <property type="match status" value="1"/>
</dbReference>
<evidence type="ECO:0000259" key="4">
    <source>
        <dbReference type="PROSITE" id="PS50215"/>
    </source>
</evidence>
<dbReference type="PANTHER" id="PTHR11905:SF24">
    <property type="entry name" value="DISINTEGRIN AND METALLOPROTEINASE DOMAIN-CONTAINING PROTEIN 32"/>
    <property type="match status" value="1"/>
</dbReference>
<dbReference type="PROSITE" id="PS50215">
    <property type="entry name" value="ADAM_MEPRO"/>
    <property type="match status" value="1"/>
</dbReference>
<name>A0A2J8N7K0_PANTR</name>
<dbReference type="Proteomes" id="UP000236370">
    <property type="component" value="Unassembled WGS sequence"/>
</dbReference>
<dbReference type="EMBL" id="NBAG03000233">
    <property type="protein sequence ID" value="PNI67745.1"/>
    <property type="molecule type" value="Genomic_DNA"/>
</dbReference>
<dbReference type="PANTHER" id="PTHR11905">
    <property type="entry name" value="ADAM A DISINTEGRIN AND METALLOPROTEASE DOMAIN"/>
    <property type="match status" value="1"/>
</dbReference>
<comment type="caution">
    <text evidence="2">Lacks conserved residue(s) required for the propagation of feature annotation.</text>
</comment>
<evidence type="ECO:0000256" key="2">
    <source>
        <dbReference type="PROSITE-ProRule" id="PRU00276"/>
    </source>
</evidence>
<evidence type="ECO:0000313" key="5">
    <source>
        <dbReference type="EMBL" id="PNI67745.1"/>
    </source>
</evidence>
<protein>
    <submittedName>
        <fullName evidence="5">ADAM32 isoform 8</fullName>
    </submittedName>
</protein>
<dbReference type="InterPro" id="IPR024079">
    <property type="entry name" value="MetalloPept_cat_dom_sf"/>
</dbReference>
<dbReference type="GO" id="GO:0004222">
    <property type="term" value="F:metalloendopeptidase activity"/>
    <property type="evidence" value="ECO:0007669"/>
    <property type="project" value="InterPro"/>
</dbReference>
<organism evidence="5 6">
    <name type="scientific">Pan troglodytes</name>
    <name type="common">Chimpanzee</name>
    <dbReference type="NCBI Taxonomy" id="9598"/>
    <lineage>
        <taxon>Eukaryota</taxon>
        <taxon>Metazoa</taxon>
        <taxon>Chordata</taxon>
        <taxon>Craniata</taxon>
        <taxon>Vertebrata</taxon>
        <taxon>Euteleostomi</taxon>
        <taxon>Mammalia</taxon>
        <taxon>Eutheria</taxon>
        <taxon>Euarchontoglires</taxon>
        <taxon>Primates</taxon>
        <taxon>Haplorrhini</taxon>
        <taxon>Catarrhini</taxon>
        <taxon>Hominidae</taxon>
        <taxon>Pan</taxon>
    </lineage>
</organism>
<dbReference type="Pfam" id="PF01562">
    <property type="entry name" value="Pep_M12B_propep"/>
    <property type="match status" value="1"/>
</dbReference>
<keyword evidence="1" id="KW-1015">Disulfide bond</keyword>
<dbReference type="GO" id="GO:0006508">
    <property type="term" value="P:proteolysis"/>
    <property type="evidence" value="ECO:0007669"/>
    <property type="project" value="InterPro"/>
</dbReference>
<dbReference type="InterPro" id="IPR002870">
    <property type="entry name" value="Peptidase_M12B_N"/>
</dbReference>
<feature type="domain" description="Peptidase M12B" evidence="4">
    <location>
        <begin position="198"/>
        <end position="304"/>
    </location>
</feature>
<sequence length="304" mass="34563">MNVRGAAPGVRASARPRVPGNSRLPNGFPPAAPKPHHVPPLVAAGRALRPPGVKTRCWEQISYIIPIDEKLYTVHLKQRYFLADNFMIYLYNQGSMNTYSSDIQTQCYYQGNIEGYPDSMVTLSTCSGLRGILQFENVSYGIEPLESAVEFQHVLYKLKNEDNDIAIFIDRSLKEQPMDDNIFISEKSEPAVPDLFPLYLEMHIVVDKTLFDYWGSDSMIVTNKVIEIVGLANSMFTQFKVTIVLSSLELWSDENKISTVGEADELLQKFLEWKQSYLNLRPHDIAYLLINVDLQAVVIFELVY</sequence>
<dbReference type="Gene3D" id="3.40.390.10">
    <property type="entry name" value="Collagenase (Catalytic Domain)"/>
    <property type="match status" value="1"/>
</dbReference>